<proteinExistence type="predicted"/>
<accession>A0AAD6SPK2</accession>
<evidence type="ECO:0000313" key="3">
    <source>
        <dbReference type="Proteomes" id="UP001218188"/>
    </source>
</evidence>
<dbReference type="Proteomes" id="UP001218188">
    <property type="component" value="Unassembled WGS sequence"/>
</dbReference>
<feature type="region of interest" description="Disordered" evidence="1">
    <location>
        <begin position="1"/>
        <end position="62"/>
    </location>
</feature>
<name>A0AAD6SPK2_9AGAR</name>
<keyword evidence="3" id="KW-1185">Reference proteome</keyword>
<sequence>MVHLTESLPHNTLTDLIKTASNPPAPSAPPPPVANAQGPSGPGLGASFSSAGEAARARKSIPDLRHFVTSRKFADLRDFDENL</sequence>
<organism evidence="2 3">
    <name type="scientific">Mycena alexandri</name>
    <dbReference type="NCBI Taxonomy" id="1745969"/>
    <lineage>
        <taxon>Eukaryota</taxon>
        <taxon>Fungi</taxon>
        <taxon>Dikarya</taxon>
        <taxon>Basidiomycota</taxon>
        <taxon>Agaricomycotina</taxon>
        <taxon>Agaricomycetes</taxon>
        <taxon>Agaricomycetidae</taxon>
        <taxon>Agaricales</taxon>
        <taxon>Marasmiineae</taxon>
        <taxon>Mycenaceae</taxon>
        <taxon>Mycena</taxon>
    </lineage>
</organism>
<evidence type="ECO:0000256" key="1">
    <source>
        <dbReference type="SAM" id="MobiDB-lite"/>
    </source>
</evidence>
<feature type="compositionally biased region" description="Pro residues" evidence="1">
    <location>
        <begin position="23"/>
        <end position="33"/>
    </location>
</feature>
<gene>
    <name evidence="2" type="ORF">C8F04DRAFT_1263468</name>
</gene>
<dbReference type="EMBL" id="JARJCM010000087">
    <property type="protein sequence ID" value="KAJ7030776.1"/>
    <property type="molecule type" value="Genomic_DNA"/>
</dbReference>
<protein>
    <submittedName>
        <fullName evidence="2">Uncharacterized protein</fullName>
    </submittedName>
</protein>
<comment type="caution">
    <text evidence="2">The sequence shown here is derived from an EMBL/GenBank/DDBJ whole genome shotgun (WGS) entry which is preliminary data.</text>
</comment>
<evidence type="ECO:0000313" key="2">
    <source>
        <dbReference type="EMBL" id="KAJ7030776.1"/>
    </source>
</evidence>
<dbReference type="AlphaFoldDB" id="A0AAD6SPK2"/>
<reference evidence="2" key="1">
    <citation type="submission" date="2023-03" db="EMBL/GenBank/DDBJ databases">
        <title>Massive genome expansion in bonnet fungi (Mycena s.s.) driven by repeated elements and novel gene families across ecological guilds.</title>
        <authorList>
            <consortium name="Lawrence Berkeley National Laboratory"/>
            <person name="Harder C.B."/>
            <person name="Miyauchi S."/>
            <person name="Viragh M."/>
            <person name="Kuo A."/>
            <person name="Thoen E."/>
            <person name="Andreopoulos B."/>
            <person name="Lu D."/>
            <person name="Skrede I."/>
            <person name="Drula E."/>
            <person name="Henrissat B."/>
            <person name="Morin E."/>
            <person name="Kohler A."/>
            <person name="Barry K."/>
            <person name="LaButti K."/>
            <person name="Morin E."/>
            <person name="Salamov A."/>
            <person name="Lipzen A."/>
            <person name="Mereny Z."/>
            <person name="Hegedus B."/>
            <person name="Baldrian P."/>
            <person name="Stursova M."/>
            <person name="Weitz H."/>
            <person name="Taylor A."/>
            <person name="Grigoriev I.V."/>
            <person name="Nagy L.G."/>
            <person name="Martin F."/>
            <person name="Kauserud H."/>
        </authorList>
    </citation>
    <scope>NUCLEOTIDE SEQUENCE</scope>
    <source>
        <strain evidence="2">CBHHK200</strain>
    </source>
</reference>